<dbReference type="Proteomes" id="UP000195696">
    <property type="component" value="Unassembled WGS sequence"/>
</dbReference>
<dbReference type="AlphaFoldDB" id="A0A1D3MH63"/>
<organism evidence="1 2">
    <name type="scientific">Bacillus mycoides</name>
    <dbReference type="NCBI Taxonomy" id="1405"/>
    <lineage>
        <taxon>Bacteria</taxon>
        <taxon>Bacillati</taxon>
        <taxon>Bacillota</taxon>
        <taxon>Bacilli</taxon>
        <taxon>Bacillales</taxon>
        <taxon>Bacillaceae</taxon>
        <taxon>Bacillus</taxon>
        <taxon>Bacillus cereus group</taxon>
    </lineage>
</organism>
<sequence length="18" mass="2186">MIVIIDMAYFQKQLNMVK</sequence>
<evidence type="ECO:0000313" key="2">
    <source>
        <dbReference type="Proteomes" id="UP000195696"/>
    </source>
</evidence>
<dbReference type="EMBL" id="FMAK01000019">
    <property type="protein sequence ID" value="SCB66716.1"/>
    <property type="molecule type" value="Genomic_DNA"/>
</dbReference>
<evidence type="ECO:0000313" key="1">
    <source>
        <dbReference type="EMBL" id="SCB66716.1"/>
    </source>
</evidence>
<name>A0A1D3MH63_BACMY</name>
<protein>
    <submittedName>
        <fullName evidence="1">Uncharacterized protein</fullName>
    </submittedName>
</protein>
<reference evidence="1 2" key="1">
    <citation type="submission" date="2016-08" db="EMBL/GenBank/DDBJ databases">
        <authorList>
            <person name="Seilhamer J.J."/>
        </authorList>
    </citation>
    <scope>NUCLEOTIDE SEQUENCE [LARGE SCALE GENOMIC DNA]</scope>
    <source>
        <strain evidence="1 2">SDA_GO95</strain>
    </source>
</reference>
<gene>
    <name evidence="1" type="ORF">BWGO95_00827</name>
</gene>
<proteinExistence type="predicted"/>
<accession>A0A1D3MH63</accession>